<dbReference type="InParanoid" id="A0A3N4LJF2"/>
<proteinExistence type="inferred from homology"/>
<comment type="similarity">
    <text evidence="3">Belongs to the RCF1 family.</text>
</comment>
<keyword evidence="9" id="KW-0175">Coiled coil</keyword>
<dbReference type="OrthoDB" id="6604018at2759"/>
<dbReference type="InterPro" id="IPR050355">
    <property type="entry name" value="RCF1"/>
</dbReference>
<comment type="subcellular location">
    <subcellularLocation>
        <location evidence="2">Mitochondrion membrane</location>
    </subcellularLocation>
</comment>
<feature type="domain" description="HIG1" evidence="10">
    <location>
        <begin position="6"/>
        <end position="97"/>
    </location>
</feature>
<reference evidence="11 12" key="1">
    <citation type="journal article" date="2018" name="Nat. Ecol. Evol.">
        <title>Pezizomycetes genomes reveal the molecular basis of ectomycorrhizal truffle lifestyle.</title>
        <authorList>
            <person name="Murat C."/>
            <person name="Payen T."/>
            <person name="Noel B."/>
            <person name="Kuo A."/>
            <person name="Morin E."/>
            <person name="Chen J."/>
            <person name="Kohler A."/>
            <person name="Krizsan K."/>
            <person name="Balestrini R."/>
            <person name="Da Silva C."/>
            <person name="Montanini B."/>
            <person name="Hainaut M."/>
            <person name="Levati E."/>
            <person name="Barry K.W."/>
            <person name="Belfiori B."/>
            <person name="Cichocki N."/>
            <person name="Clum A."/>
            <person name="Dockter R.B."/>
            <person name="Fauchery L."/>
            <person name="Guy J."/>
            <person name="Iotti M."/>
            <person name="Le Tacon F."/>
            <person name="Lindquist E.A."/>
            <person name="Lipzen A."/>
            <person name="Malagnac F."/>
            <person name="Mello A."/>
            <person name="Molinier V."/>
            <person name="Miyauchi S."/>
            <person name="Poulain J."/>
            <person name="Riccioni C."/>
            <person name="Rubini A."/>
            <person name="Sitrit Y."/>
            <person name="Splivallo R."/>
            <person name="Traeger S."/>
            <person name="Wang M."/>
            <person name="Zifcakova L."/>
            <person name="Wipf D."/>
            <person name="Zambonelli A."/>
            <person name="Paolocci F."/>
            <person name="Nowrousian M."/>
            <person name="Ottonello S."/>
            <person name="Baldrian P."/>
            <person name="Spatafora J.W."/>
            <person name="Henrissat B."/>
            <person name="Nagy L.G."/>
            <person name="Aury J.M."/>
            <person name="Wincker P."/>
            <person name="Grigoriev I.V."/>
            <person name="Bonfante P."/>
            <person name="Martin F.M."/>
        </authorList>
    </citation>
    <scope>NUCLEOTIDE SEQUENCE [LARGE SCALE GENOMIC DNA]</scope>
    <source>
        <strain evidence="11 12">ATCC MYA-4762</strain>
    </source>
</reference>
<dbReference type="GO" id="GO:0031966">
    <property type="term" value="C:mitochondrial membrane"/>
    <property type="evidence" value="ECO:0007669"/>
    <property type="project" value="UniProtKB-SubCell"/>
</dbReference>
<dbReference type="PROSITE" id="PS51503">
    <property type="entry name" value="HIG1"/>
    <property type="match status" value="1"/>
</dbReference>
<comment type="subunit">
    <text evidence="4">Associates with the respiratory chain complex III/complex IV supercomplex.</text>
</comment>
<evidence type="ECO:0000256" key="9">
    <source>
        <dbReference type="SAM" id="Coils"/>
    </source>
</evidence>
<evidence type="ECO:0000256" key="8">
    <source>
        <dbReference type="ARBA" id="ARBA00023136"/>
    </source>
</evidence>
<dbReference type="PANTHER" id="PTHR12297:SF3">
    <property type="entry name" value="HIG1 DOMAIN FAMILY MEMBER 1A"/>
    <property type="match status" value="1"/>
</dbReference>
<keyword evidence="8" id="KW-0472">Membrane</keyword>
<keyword evidence="5" id="KW-0812">Transmembrane</keyword>
<comment type="function">
    <text evidence="1">Cytochrome c oxidase subunit which plays a role in assembly of respiratory supercomplexes.</text>
</comment>
<evidence type="ECO:0000256" key="4">
    <source>
        <dbReference type="ARBA" id="ARBA00011565"/>
    </source>
</evidence>
<keyword evidence="6" id="KW-1133">Transmembrane helix</keyword>
<name>A0A3N4LJF2_9PEZI</name>
<protein>
    <recommendedName>
        <fullName evidence="10">HIG1 domain-containing protein</fullName>
    </recommendedName>
</protein>
<evidence type="ECO:0000256" key="2">
    <source>
        <dbReference type="ARBA" id="ARBA00004325"/>
    </source>
</evidence>
<evidence type="ECO:0000313" key="12">
    <source>
        <dbReference type="Proteomes" id="UP000267821"/>
    </source>
</evidence>
<dbReference type="FunCoup" id="A0A3N4LJF2">
    <property type="interactions" value="67"/>
</dbReference>
<keyword evidence="7" id="KW-0496">Mitochondrion</keyword>
<organism evidence="11 12">
    <name type="scientific">Terfezia boudieri ATCC MYA-4762</name>
    <dbReference type="NCBI Taxonomy" id="1051890"/>
    <lineage>
        <taxon>Eukaryota</taxon>
        <taxon>Fungi</taxon>
        <taxon>Dikarya</taxon>
        <taxon>Ascomycota</taxon>
        <taxon>Pezizomycotina</taxon>
        <taxon>Pezizomycetes</taxon>
        <taxon>Pezizales</taxon>
        <taxon>Pezizaceae</taxon>
        <taxon>Terfezia</taxon>
    </lineage>
</organism>
<feature type="coiled-coil region" evidence="9">
    <location>
        <begin position="88"/>
        <end position="122"/>
    </location>
</feature>
<evidence type="ECO:0000256" key="7">
    <source>
        <dbReference type="ARBA" id="ARBA00023128"/>
    </source>
</evidence>
<evidence type="ECO:0000259" key="10">
    <source>
        <dbReference type="PROSITE" id="PS51503"/>
    </source>
</evidence>
<evidence type="ECO:0000256" key="3">
    <source>
        <dbReference type="ARBA" id="ARBA00009366"/>
    </source>
</evidence>
<dbReference type="AlphaFoldDB" id="A0A3N4LJF2"/>
<dbReference type="EMBL" id="ML121558">
    <property type="protein sequence ID" value="RPB21599.1"/>
    <property type="molecule type" value="Genomic_DNA"/>
</dbReference>
<dbReference type="Gene3D" id="6.10.140.1320">
    <property type="match status" value="1"/>
</dbReference>
<dbReference type="PANTHER" id="PTHR12297">
    <property type="entry name" value="HYPOXIA-INDUCBILE GENE 1 HIG1 -RELATED"/>
    <property type="match status" value="1"/>
</dbReference>
<evidence type="ECO:0000256" key="6">
    <source>
        <dbReference type="ARBA" id="ARBA00022989"/>
    </source>
</evidence>
<dbReference type="InterPro" id="IPR007667">
    <property type="entry name" value="Hypoxia_induced_domain"/>
</dbReference>
<accession>A0A3N4LJF2</accession>
<dbReference type="STRING" id="1051890.A0A3N4LJF2"/>
<gene>
    <name evidence="11" type="ORF">L211DRAFT_840508</name>
</gene>
<keyword evidence="12" id="KW-1185">Reference proteome</keyword>
<evidence type="ECO:0000313" key="11">
    <source>
        <dbReference type="EMBL" id="RPB21599.1"/>
    </source>
</evidence>
<dbReference type="Proteomes" id="UP000267821">
    <property type="component" value="Unassembled WGS sequence"/>
</dbReference>
<dbReference type="Pfam" id="PF04588">
    <property type="entry name" value="HIG_1_N"/>
    <property type="match status" value="1"/>
</dbReference>
<evidence type="ECO:0000256" key="1">
    <source>
        <dbReference type="ARBA" id="ARBA00002584"/>
    </source>
</evidence>
<sequence length="157" mass="18466">MSSRPLPSSFDGDEEFYEENRWHKLKRRLFEEPLIPLGCLLTTLALWRASRAIKSGNKADTNKYFRARVYAQGFTIAAMVAGSYYWQSDREKRKHLSEEAKAKRAEEKRNAWIRELERRDEEDKALAERARMLSEKRRRSILLQQRAGAQEGSNKDD</sequence>
<evidence type="ECO:0000256" key="5">
    <source>
        <dbReference type="ARBA" id="ARBA00022692"/>
    </source>
</evidence>
<dbReference type="GO" id="GO:0097250">
    <property type="term" value="P:mitochondrial respirasome assembly"/>
    <property type="evidence" value="ECO:0007669"/>
    <property type="project" value="TreeGrafter"/>
</dbReference>